<keyword evidence="1" id="KW-0812">Transmembrane</keyword>
<evidence type="ECO:0000313" key="2">
    <source>
        <dbReference type="EMBL" id="OGF20772.1"/>
    </source>
</evidence>
<evidence type="ECO:0000313" key="3">
    <source>
        <dbReference type="Proteomes" id="UP000177407"/>
    </source>
</evidence>
<proteinExistence type="predicted"/>
<dbReference type="Proteomes" id="UP000177407">
    <property type="component" value="Unassembled WGS sequence"/>
</dbReference>
<dbReference type="AlphaFoldDB" id="A0A1F5S2I0"/>
<protein>
    <recommendedName>
        <fullName evidence="4">Cell division protein FtsL</fullName>
    </recommendedName>
</protein>
<feature type="transmembrane region" description="Helical" evidence="1">
    <location>
        <begin position="26"/>
        <end position="50"/>
    </location>
</feature>
<accession>A0A1F5S2I0</accession>
<comment type="caution">
    <text evidence="2">The sequence shown here is derived from an EMBL/GenBank/DDBJ whole genome shotgun (WGS) entry which is preliminary data.</text>
</comment>
<name>A0A1F5S2I0_9BACT</name>
<keyword evidence="1" id="KW-0472">Membrane</keyword>
<keyword evidence="1" id="KW-1133">Transmembrane helix</keyword>
<dbReference type="EMBL" id="MFGA01000020">
    <property type="protein sequence ID" value="OGF20772.1"/>
    <property type="molecule type" value="Genomic_DNA"/>
</dbReference>
<evidence type="ECO:0008006" key="4">
    <source>
        <dbReference type="Google" id="ProtNLM"/>
    </source>
</evidence>
<evidence type="ECO:0000256" key="1">
    <source>
        <dbReference type="SAM" id="Phobius"/>
    </source>
</evidence>
<organism evidence="2 3">
    <name type="scientific">Candidatus Falkowbacteria bacterium RIFOXYA2_FULL_38_12</name>
    <dbReference type="NCBI Taxonomy" id="1797993"/>
    <lineage>
        <taxon>Bacteria</taxon>
        <taxon>Candidatus Falkowiibacteriota</taxon>
    </lineage>
</organism>
<gene>
    <name evidence="2" type="ORF">A2257_03315</name>
</gene>
<sequence>MEKSLFLAQKRGHQKTNKNISAKRKFFLNVKVFNIFIVIAICCGGVLYLANINNTATKGFKTKELEEKQAFLKESIKRAEFQTADLQSVQKIKERVNSLNMVAVTRTEYAGTASTVAVK</sequence>
<reference evidence="2 3" key="1">
    <citation type="journal article" date="2016" name="Nat. Commun.">
        <title>Thousands of microbial genomes shed light on interconnected biogeochemical processes in an aquifer system.</title>
        <authorList>
            <person name="Anantharaman K."/>
            <person name="Brown C.T."/>
            <person name="Hug L.A."/>
            <person name="Sharon I."/>
            <person name="Castelle C.J."/>
            <person name="Probst A.J."/>
            <person name="Thomas B.C."/>
            <person name="Singh A."/>
            <person name="Wilkins M.J."/>
            <person name="Karaoz U."/>
            <person name="Brodie E.L."/>
            <person name="Williams K.H."/>
            <person name="Hubbard S.S."/>
            <person name="Banfield J.F."/>
        </authorList>
    </citation>
    <scope>NUCLEOTIDE SEQUENCE [LARGE SCALE GENOMIC DNA]</scope>
</reference>